<dbReference type="AlphaFoldDB" id="A0A5N6M196"/>
<comment type="caution">
    <text evidence="1">The sequence shown here is derived from an EMBL/GenBank/DDBJ whole genome shotgun (WGS) entry which is preliminary data.</text>
</comment>
<dbReference type="EMBL" id="SZYD01000017">
    <property type="protein sequence ID" value="KAD3067684.1"/>
    <property type="molecule type" value="Genomic_DNA"/>
</dbReference>
<dbReference type="OrthoDB" id="1841377at2759"/>
<evidence type="ECO:0000313" key="1">
    <source>
        <dbReference type="EMBL" id="KAD3067684.1"/>
    </source>
</evidence>
<proteinExistence type="predicted"/>
<dbReference type="Proteomes" id="UP000326396">
    <property type="component" value="Linkage Group LG7"/>
</dbReference>
<accession>A0A5N6M196</accession>
<reference evidence="1 2" key="1">
    <citation type="submission" date="2019-05" db="EMBL/GenBank/DDBJ databases">
        <title>Mikania micrantha, genome provides insights into the molecular mechanism of rapid growth.</title>
        <authorList>
            <person name="Liu B."/>
        </authorList>
    </citation>
    <scope>NUCLEOTIDE SEQUENCE [LARGE SCALE GENOMIC DNA]</scope>
    <source>
        <strain evidence="1">NLD-2019</strain>
        <tissue evidence="1">Leaf</tissue>
    </source>
</reference>
<dbReference type="PANTHER" id="PTHR46477:SF15">
    <property type="entry name" value="CYSTEINE_HISTIDINE-RICH C1 DOMAIN PROTEIN"/>
    <property type="match status" value="1"/>
</dbReference>
<evidence type="ECO:0000313" key="2">
    <source>
        <dbReference type="Proteomes" id="UP000326396"/>
    </source>
</evidence>
<keyword evidence="2" id="KW-1185">Reference proteome</keyword>
<dbReference type="PANTHER" id="PTHR46477">
    <property type="entry name" value="CYSTEINE/HISTIDINE-RICH C1 DOMAIN FAMILY PROTEIN"/>
    <property type="match status" value="1"/>
</dbReference>
<gene>
    <name evidence="1" type="ORF">E3N88_35564</name>
</gene>
<name>A0A5N6M196_9ASTR</name>
<protein>
    <submittedName>
        <fullName evidence="1">Uncharacterized protein</fullName>
    </submittedName>
</protein>
<dbReference type="SUPFAM" id="SSF57889">
    <property type="entry name" value="Cysteine-rich domain"/>
    <property type="match status" value="2"/>
</dbReference>
<dbReference type="InterPro" id="IPR046349">
    <property type="entry name" value="C1-like_sf"/>
</dbReference>
<organism evidence="1 2">
    <name type="scientific">Mikania micrantha</name>
    <name type="common">bitter vine</name>
    <dbReference type="NCBI Taxonomy" id="192012"/>
    <lineage>
        <taxon>Eukaryota</taxon>
        <taxon>Viridiplantae</taxon>
        <taxon>Streptophyta</taxon>
        <taxon>Embryophyta</taxon>
        <taxon>Tracheophyta</taxon>
        <taxon>Spermatophyta</taxon>
        <taxon>Magnoliopsida</taxon>
        <taxon>eudicotyledons</taxon>
        <taxon>Gunneridae</taxon>
        <taxon>Pentapetalae</taxon>
        <taxon>asterids</taxon>
        <taxon>campanulids</taxon>
        <taxon>Asterales</taxon>
        <taxon>Asteraceae</taxon>
        <taxon>Asteroideae</taxon>
        <taxon>Heliantheae alliance</taxon>
        <taxon>Eupatorieae</taxon>
        <taxon>Mikania</taxon>
    </lineage>
</organism>
<sequence length="353" mass="40121">MDKYYSSQPTDKASKWILSKWRTLKGNTEGSSDQNHENVGPVTEAVKKRKWVIPDDESDNWSNDVVEFYQNGDSTYCYSAVFLKNEKLDKQFWGTLLGYGCNGNLSSNDQVKSMEISHASHHHRLVLKHANCPYYCWGCDQLGFGLTYACGNGCNFFLHKQCGRPESIIEYPFSRKCVLKFRDGGSGIDSPCDACGKKIKRFHYRCLCTFVKRNLHPSCLGYEQTLEAAHGLTLHLEKAAASNCLHCGTKDLWSKVRGWAYVSSCGSYSYHVSCVKEIVNKNWRYGFFTGKSDPFRTIKEQFPEDMDRRHQLVVARTERQTRRRAEAVLSVIFNVLTGNPLGLIGAAQSYFGN</sequence>